<evidence type="ECO:0000256" key="3">
    <source>
        <dbReference type="ARBA" id="ARBA00022630"/>
    </source>
</evidence>
<comment type="caution">
    <text evidence="8">The sequence shown here is derived from an EMBL/GenBank/DDBJ whole genome shotgun (WGS) entry which is preliminary data.</text>
</comment>
<dbReference type="PANTHER" id="PTHR43673">
    <property type="entry name" value="NAD(P)H NITROREDUCTASE YDGI-RELATED"/>
    <property type="match status" value="1"/>
</dbReference>
<organism evidence="8 9">
    <name type="scientific">Bacteroides eggerthii</name>
    <dbReference type="NCBI Taxonomy" id="28111"/>
    <lineage>
        <taxon>Bacteria</taxon>
        <taxon>Pseudomonadati</taxon>
        <taxon>Bacteroidota</taxon>
        <taxon>Bacteroidia</taxon>
        <taxon>Bacteroidales</taxon>
        <taxon>Bacteroidaceae</taxon>
        <taxon>Bacteroides</taxon>
    </lineage>
</organism>
<comment type="cofactor">
    <cofactor evidence="1">
        <name>FMN</name>
        <dbReference type="ChEBI" id="CHEBI:58210"/>
    </cofactor>
</comment>
<dbReference type="InterPro" id="IPR000415">
    <property type="entry name" value="Nitroreductase-like"/>
</dbReference>
<dbReference type="PANTHER" id="PTHR43673:SF2">
    <property type="entry name" value="NITROREDUCTASE"/>
    <property type="match status" value="1"/>
</dbReference>
<gene>
    <name evidence="8" type="ORF">QUW02_05385</name>
</gene>
<reference evidence="9" key="2">
    <citation type="submission" date="2023-07" db="EMBL/GenBank/DDBJ databases">
        <title>Identification and characterization of horizontal gene transfer across gut microbiota members of farm animals based on homology search.</title>
        <authorList>
            <person name="Schwarzerova J."/>
            <person name="Nykrynova M."/>
            <person name="Jureckova K."/>
            <person name="Cejkova D."/>
            <person name="Rychlik I."/>
        </authorList>
    </citation>
    <scope>NUCLEOTIDE SEQUENCE [LARGE SCALE GENOMIC DNA]</scope>
    <source>
        <strain evidence="9">ET4</strain>
    </source>
</reference>
<dbReference type="Gene3D" id="3.40.109.10">
    <property type="entry name" value="NADH Oxidase"/>
    <property type="match status" value="1"/>
</dbReference>
<protein>
    <submittedName>
        <fullName evidence="8">Nitroreductase family protein</fullName>
    </submittedName>
</protein>
<keyword evidence="5" id="KW-0560">Oxidoreductase</keyword>
<accession>A0ABT7U4A9</accession>
<proteinExistence type="inferred from homology"/>
<evidence type="ECO:0000313" key="8">
    <source>
        <dbReference type="EMBL" id="MDM8145361.1"/>
    </source>
</evidence>
<evidence type="ECO:0000256" key="1">
    <source>
        <dbReference type="ARBA" id="ARBA00001917"/>
    </source>
</evidence>
<evidence type="ECO:0000256" key="6">
    <source>
        <dbReference type="SAM" id="SignalP"/>
    </source>
</evidence>
<feature type="chain" id="PRO_5047177799" evidence="6">
    <location>
        <begin position="24"/>
        <end position="214"/>
    </location>
</feature>
<evidence type="ECO:0000256" key="5">
    <source>
        <dbReference type="ARBA" id="ARBA00023002"/>
    </source>
</evidence>
<dbReference type="InterPro" id="IPR029479">
    <property type="entry name" value="Nitroreductase"/>
</dbReference>
<keyword evidence="9" id="KW-1185">Reference proteome</keyword>
<evidence type="ECO:0000256" key="4">
    <source>
        <dbReference type="ARBA" id="ARBA00022643"/>
    </source>
</evidence>
<name>A0ABT7U4A9_9BACE</name>
<dbReference type="PROSITE" id="PS51257">
    <property type="entry name" value="PROKAR_LIPOPROTEIN"/>
    <property type="match status" value="1"/>
</dbReference>
<dbReference type="Proteomes" id="UP001228403">
    <property type="component" value="Unassembled WGS sequence"/>
</dbReference>
<sequence>MYRNFIFASCIALAGMLAGCQKAATPAETSNTDSVSQKNAVVETIMERRSIRKYKPQAIEKEKLDEIIRCGIYAPNGMARESWEVRFVTRPELLARIDTLYADYMEKTQGKRPAAAAYGAPAVAFIAYDTTYDLSQVDCGLLGGNMLLAAKSMGIGSCCLGGICRFLNAPEGAEIMKELDFPETHKLLYAIAFGYPDETPKAKERTPEKVRMIE</sequence>
<comment type="similarity">
    <text evidence="2">Belongs to the nitroreductase family.</text>
</comment>
<keyword evidence="4" id="KW-0288">FMN</keyword>
<feature type="signal peptide" evidence="6">
    <location>
        <begin position="1"/>
        <end position="23"/>
    </location>
</feature>
<evidence type="ECO:0000313" key="9">
    <source>
        <dbReference type="Proteomes" id="UP001228403"/>
    </source>
</evidence>
<feature type="domain" description="Nitroreductase" evidence="7">
    <location>
        <begin position="45"/>
        <end position="195"/>
    </location>
</feature>
<keyword evidence="6" id="KW-0732">Signal</keyword>
<dbReference type="Pfam" id="PF00881">
    <property type="entry name" value="Nitroreductase"/>
    <property type="match status" value="1"/>
</dbReference>
<dbReference type="EMBL" id="JAUDCF010000008">
    <property type="protein sequence ID" value="MDM8145361.1"/>
    <property type="molecule type" value="Genomic_DNA"/>
</dbReference>
<evidence type="ECO:0000259" key="7">
    <source>
        <dbReference type="Pfam" id="PF00881"/>
    </source>
</evidence>
<dbReference type="SUPFAM" id="SSF55469">
    <property type="entry name" value="FMN-dependent nitroreductase-like"/>
    <property type="match status" value="1"/>
</dbReference>
<evidence type="ECO:0000256" key="2">
    <source>
        <dbReference type="ARBA" id="ARBA00007118"/>
    </source>
</evidence>
<reference evidence="8 9" key="1">
    <citation type="submission" date="2023-06" db="EMBL/GenBank/DDBJ databases">
        <authorList>
            <person name="Zeman M."/>
            <person name="Kubasova T."/>
            <person name="Jahodarova E."/>
            <person name="Nykrynova M."/>
            <person name="Rychlik I."/>
        </authorList>
    </citation>
    <scope>NUCLEOTIDE SEQUENCE [LARGE SCALE GENOMIC DNA]</scope>
    <source>
        <strain evidence="8 9">ET4</strain>
    </source>
</reference>
<keyword evidence="3" id="KW-0285">Flavoprotein</keyword>